<organism evidence="1 2">
    <name type="scientific">Candidatus Argoarchaeum ethanivorans</name>
    <dbReference type="NCBI Taxonomy" id="2608793"/>
    <lineage>
        <taxon>Archaea</taxon>
        <taxon>Methanobacteriati</taxon>
        <taxon>Methanobacteriota</taxon>
        <taxon>Stenosarchaea group</taxon>
        <taxon>Methanomicrobia</taxon>
        <taxon>Methanosarcinales</taxon>
        <taxon>Methanosarcinales incertae sedis</taxon>
        <taxon>GOM Arc I cluster</taxon>
        <taxon>Candidatus Argoarchaeum</taxon>
    </lineage>
</organism>
<gene>
    <name evidence="1" type="ORF">LAKADJCE_00090</name>
</gene>
<evidence type="ECO:0000313" key="2">
    <source>
        <dbReference type="Proteomes" id="UP000612009"/>
    </source>
</evidence>
<reference evidence="1" key="1">
    <citation type="submission" date="2020-10" db="EMBL/GenBank/DDBJ databases">
        <authorList>
            <person name="Hahn C.J."/>
            <person name="Laso-Perez R."/>
            <person name="Vulcano F."/>
            <person name="Vaziourakis K.-M."/>
            <person name="Stokke R."/>
            <person name="Steen I.H."/>
            <person name="Teske A."/>
            <person name="Boetius A."/>
            <person name="Liebeke M."/>
            <person name="Amann R."/>
            <person name="Knittel K."/>
        </authorList>
    </citation>
    <scope>NUCLEOTIDE SEQUENCE</scope>
    <source>
        <strain evidence="1">Gfbio:e3339647-f889-4370-9287-4fb5cb688e4c:AG392J18_GoMArc1</strain>
    </source>
</reference>
<evidence type="ECO:0008006" key="3">
    <source>
        <dbReference type="Google" id="ProtNLM"/>
    </source>
</evidence>
<accession>A0A811T8V0</accession>
<name>A0A811T8V0_9EURY</name>
<dbReference type="EMBL" id="CAJHIR010000003">
    <property type="protein sequence ID" value="CAD6491235.1"/>
    <property type="molecule type" value="Genomic_DNA"/>
</dbReference>
<dbReference type="AlphaFoldDB" id="A0A811T8V0"/>
<proteinExistence type="predicted"/>
<sequence length="245" mass="28754">MKSYKNNLDNIIDRLIIDVNSTFMKLLAASTMYELGQETLSQIDNKVSISPKVGINLHIEPIPIVDIKKFRDDYPYFLSEVFHGKLVQLWNNCLHDIFSLFIDFHFTWKRNFKELGKHSIKLDFSSDENFYSQIQNRIIDDFDFEKYRYREKLINKILNLNDVGRDELAAIHKNVLIRNAIQHKNGVIDSYTLKELGSSQIKILDMNGKLKVYKENDKILLSIPEIYSFKSSILSIGQIWRVNDD</sequence>
<comment type="caution">
    <text evidence="1">The sequence shown here is derived from an EMBL/GenBank/DDBJ whole genome shotgun (WGS) entry which is preliminary data.</text>
</comment>
<evidence type="ECO:0000313" key="1">
    <source>
        <dbReference type="EMBL" id="CAD6491235.1"/>
    </source>
</evidence>
<dbReference type="Proteomes" id="UP000612009">
    <property type="component" value="Unassembled WGS sequence"/>
</dbReference>
<protein>
    <recommendedName>
        <fullName evidence="3">RiboL-PSP-HEPN domain-containing protein</fullName>
    </recommendedName>
</protein>